<evidence type="ECO:0000256" key="3">
    <source>
        <dbReference type="ARBA" id="ARBA00022679"/>
    </source>
</evidence>
<organism evidence="10">
    <name type="scientific">freshwater metagenome</name>
    <dbReference type="NCBI Taxonomy" id="449393"/>
    <lineage>
        <taxon>unclassified sequences</taxon>
        <taxon>metagenomes</taxon>
        <taxon>ecological metagenomes</taxon>
    </lineage>
</organism>
<dbReference type="InterPro" id="IPR036526">
    <property type="entry name" value="C-N_Hydrolase_sf"/>
</dbReference>
<dbReference type="Pfam" id="PF20154">
    <property type="entry name" value="LNT_N"/>
    <property type="match status" value="1"/>
</dbReference>
<dbReference type="InterPro" id="IPR003010">
    <property type="entry name" value="C-N_Hydrolase"/>
</dbReference>
<protein>
    <submittedName>
        <fullName evidence="10">Unannotated protein</fullName>
    </submittedName>
</protein>
<evidence type="ECO:0000256" key="4">
    <source>
        <dbReference type="ARBA" id="ARBA00022692"/>
    </source>
</evidence>
<dbReference type="Gene3D" id="3.60.110.10">
    <property type="entry name" value="Carbon-nitrogen hydrolase"/>
    <property type="match status" value="1"/>
</dbReference>
<evidence type="ECO:0000256" key="1">
    <source>
        <dbReference type="ARBA" id="ARBA00004651"/>
    </source>
</evidence>
<keyword evidence="4 8" id="KW-0812">Transmembrane</keyword>
<dbReference type="SUPFAM" id="SSF56317">
    <property type="entry name" value="Carbon-nitrogen hydrolase"/>
    <property type="match status" value="1"/>
</dbReference>
<dbReference type="GO" id="GO:0005886">
    <property type="term" value="C:plasma membrane"/>
    <property type="evidence" value="ECO:0007669"/>
    <property type="project" value="UniProtKB-SubCell"/>
</dbReference>
<name>A0A6J6HIH1_9ZZZZ</name>
<dbReference type="PANTHER" id="PTHR38686">
    <property type="entry name" value="APOLIPOPROTEIN N-ACYLTRANSFERASE"/>
    <property type="match status" value="1"/>
</dbReference>
<reference evidence="10" key="1">
    <citation type="submission" date="2020-05" db="EMBL/GenBank/DDBJ databases">
        <authorList>
            <person name="Chiriac C."/>
            <person name="Salcher M."/>
            <person name="Ghai R."/>
            <person name="Kavagutti S V."/>
        </authorList>
    </citation>
    <scope>NUCLEOTIDE SEQUENCE</scope>
</reference>
<feature type="transmembrane region" description="Helical" evidence="8">
    <location>
        <begin position="55"/>
        <end position="77"/>
    </location>
</feature>
<evidence type="ECO:0000313" key="10">
    <source>
        <dbReference type="EMBL" id="CAB4608458.1"/>
    </source>
</evidence>
<evidence type="ECO:0000256" key="6">
    <source>
        <dbReference type="ARBA" id="ARBA00023136"/>
    </source>
</evidence>
<dbReference type="GO" id="GO:0016410">
    <property type="term" value="F:N-acyltransferase activity"/>
    <property type="evidence" value="ECO:0007669"/>
    <property type="project" value="InterPro"/>
</dbReference>
<keyword evidence="3" id="KW-0808">Transferase</keyword>
<sequence length="519" mass="56102">MNRVNLKGTLFKIAAAVLGGVTSSLAFPRENISPLIFLSVMLLVASIRNSRALPALGIGFIGGLAFYLSQIEWLSLYLGPVPWLALSILEAAIFAIGLMAIAIVWRWLEAKISVSNKFKNLIVAGAIATLWTAREWVSISIPYGGFPWSRLAQTQSDTYLAKWVYLGGLGLLTFVIALVSAIALIWILQYRSQRMLPDIAAALALIIVLLIPAIVQPSASAEAGSITIGAVQGNANAGLFANEAPGTILQNHLAATKLLQAKSNFQDLDVVVWPENASDLSPFSSVTASQSIKNLVNHEIKVPLIFGTITQRGDELFNSSILWKPGTGPTDYYDKKRPVPFAEYVPDRDFWYQLAPDLIGLVSRGYTFGTRDGIFEVNDAKLGALICFEIAVDDIGRGLVSDGAQIIISQTNNADFGHSDETYQQAAFARLRAIETGRVVVNVSTVGVSAIYSPDGSVIDQVPSFEPAAMLDKLPLRKSITPAMVIGPVFDLLINLAAALLLAIGFYRSAWPPARRARM</sequence>
<feature type="transmembrane region" description="Helical" evidence="8">
    <location>
        <begin position="163"/>
        <end position="188"/>
    </location>
</feature>
<evidence type="ECO:0000256" key="7">
    <source>
        <dbReference type="ARBA" id="ARBA00023315"/>
    </source>
</evidence>
<feature type="transmembrane region" description="Helical" evidence="8">
    <location>
        <begin position="483"/>
        <end position="507"/>
    </location>
</feature>
<dbReference type="GO" id="GO:0042158">
    <property type="term" value="P:lipoprotein biosynthetic process"/>
    <property type="evidence" value="ECO:0007669"/>
    <property type="project" value="InterPro"/>
</dbReference>
<dbReference type="HAMAP" id="MF_01148">
    <property type="entry name" value="Lnt"/>
    <property type="match status" value="1"/>
</dbReference>
<dbReference type="CDD" id="cd07571">
    <property type="entry name" value="ALP_N-acyl_transferase"/>
    <property type="match status" value="1"/>
</dbReference>
<proteinExistence type="inferred from homology"/>
<feature type="transmembrane region" description="Helical" evidence="8">
    <location>
        <begin position="195"/>
        <end position="215"/>
    </location>
</feature>
<dbReference type="EMBL" id="CAEZUU010000032">
    <property type="protein sequence ID" value="CAB4608458.1"/>
    <property type="molecule type" value="Genomic_DNA"/>
</dbReference>
<evidence type="ECO:0000259" key="9">
    <source>
        <dbReference type="PROSITE" id="PS50263"/>
    </source>
</evidence>
<feature type="domain" description="CN hydrolase" evidence="9">
    <location>
        <begin position="231"/>
        <end position="476"/>
    </location>
</feature>
<accession>A0A6J6HIH1</accession>
<evidence type="ECO:0000256" key="2">
    <source>
        <dbReference type="ARBA" id="ARBA00022475"/>
    </source>
</evidence>
<dbReference type="InterPro" id="IPR004563">
    <property type="entry name" value="Apolipo_AcylTrfase"/>
</dbReference>
<dbReference type="PROSITE" id="PS50263">
    <property type="entry name" value="CN_HYDROLASE"/>
    <property type="match status" value="1"/>
</dbReference>
<dbReference type="Pfam" id="PF00795">
    <property type="entry name" value="CN_hydrolase"/>
    <property type="match status" value="1"/>
</dbReference>
<feature type="transmembrane region" description="Helical" evidence="8">
    <location>
        <begin position="83"/>
        <end position="108"/>
    </location>
</feature>
<dbReference type="NCBIfam" id="TIGR00546">
    <property type="entry name" value="lnt"/>
    <property type="match status" value="1"/>
</dbReference>
<gene>
    <name evidence="10" type="ORF">UFOPK1857_00257</name>
</gene>
<keyword evidence="5 8" id="KW-1133">Transmembrane helix</keyword>
<comment type="subcellular location">
    <subcellularLocation>
        <location evidence="1">Cell membrane</location>
        <topology evidence="1">Multi-pass membrane protein</topology>
    </subcellularLocation>
</comment>
<evidence type="ECO:0000256" key="8">
    <source>
        <dbReference type="SAM" id="Phobius"/>
    </source>
</evidence>
<evidence type="ECO:0000256" key="5">
    <source>
        <dbReference type="ARBA" id="ARBA00022989"/>
    </source>
</evidence>
<feature type="transmembrane region" description="Helical" evidence="8">
    <location>
        <begin position="120"/>
        <end position="143"/>
    </location>
</feature>
<keyword evidence="2" id="KW-1003">Cell membrane</keyword>
<dbReference type="AlphaFoldDB" id="A0A6J6HIH1"/>
<keyword evidence="7" id="KW-0012">Acyltransferase</keyword>
<dbReference type="InterPro" id="IPR045378">
    <property type="entry name" value="LNT_N"/>
</dbReference>
<dbReference type="PANTHER" id="PTHR38686:SF1">
    <property type="entry name" value="APOLIPOPROTEIN N-ACYLTRANSFERASE"/>
    <property type="match status" value="1"/>
</dbReference>
<keyword evidence="6 8" id="KW-0472">Membrane</keyword>